<evidence type="ECO:0000313" key="1">
    <source>
        <dbReference type="EMBL" id="NVP55955.1"/>
    </source>
</evidence>
<accession>A0ABX2QDZ6</accession>
<organism evidence="1 2">
    <name type="scientific">Mycoplana rhizolycopersici</name>
    <dbReference type="NCBI Taxonomy" id="2746702"/>
    <lineage>
        <taxon>Bacteria</taxon>
        <taxon>Pseudomonadati</taxon>
        <taxon>Pseudomonadota</taxon>
        <taxon>Alphaproteobacteria</taxon>
        <taxon>Hyphomicrobiales</taxon>
        <taxon>Rhizobiaceae</taxon>
        <taxon>Mycoplana</taxon>
    </lineage>
</organism>
<gene>
    <name evidence="1" type="ORF">HV823_11895</name>
</gene>
<dbReference type="Proteomes" id="UP000659172">
    <property type="component" value="Unassembled WGS sequence"/>
</dbReference>
<name>A0ABX2QDZ6_9HYPH</name>
<comment type="caution">
    <text evidence="1">The sequence shown here is derived from an EMBL/GenBank/DDBJ whole genome shotgun (WGS) entry which is preliminary data.</text>
</comment>
<protein>
    <submittedName>
        <fullName evidence="1">Uncharacterized protein</fullName>
    </submittedName>
</protein>
<sequence>MAVGGKQEMNDELELAVYSVPDALSYGQSRIIVAAIEALCANSENPARVKADILSALSALSAESFKNVGSSYGSMGSEVLRAATATAETLVAACDRAETRMAPVD</sequence>
<proteinExistence type="predicted"/>
<keyword evidence="2" id="KW-1185">Reference proteome</keyword>
<dbReference type="RefSeq" id="WP_176949936.1">
    <property type="nucleotide sequence ID" value="NZ_JABXYK010000006.1"/>
</dbReference>
<dbReference type="EMBL" id="JABXYK010000006">
    <property type="protein sequence ID" value="NVP55955.1"/>
    <property type="molecule type" value="Genomic_DNA"/>
</dbReference>
<evidence type="ECO:0000313" key="2">
    <source>
        <dbReference type="Proteomes" id="UP000659172"/>
    </source>
</evidence>
<reference evidence="1 2" key="1">
    <citation type="submission" date="2020-06" db="EMBL/GenBank/DDBJ databases">
        <title>Rhizobium sp.nov. isolated from the tomato plant.</title>
        <authorList>
            <person name="Thin K.K."/>
            <person name="Zhang X."/>
            <person name="He S."/>
        </authorList>
    </citation>
    <scope>NUCLEOTIDE SEQUENCE [LARGE SCALE GENOMIC DNA]</scope>
    <source>
        <strain evidence="1 2">DBTS2</strain>
    </source>
</reference>